<dbReference type="CDD" id="cd03216">
    <property type="entry name" value="ABC_Carb_Monos_I"/>
    <property type="match status" value="1"/>
</dbReference>
<dbReference type="GO" id="GO:0016887">
    <property type="term" value="F:ATP hydrolysis activity"/>
    <property type="evidence" value="ECO:0007669"/>
    <property type="project" value="InterPro"/>
</dbReference>
<keyword evidence="3" id="KW-0762">Sugar transport</keyword>
<keyword evidence="2" id="KW-1003">Cell membrane</keyword>
<gene>
    <name evidence="10" type="ORF">EI74_0221</name>
</gene>
<reference evidence="10 11" key="1">
    <citation type="submission" date="2019-03" db="EMBL/GenBank/DDBJ databases">
        <title>Genomic Encyclopedia of Archaeal and Bacterial Type Strains, Phase II (KMG-II): from individual species to whole genera.</title>
        <authorList>
            <person name="Goeker M."/>
        </authorList>
    </citation>
    <scope>NUCLEOTIDE SEQUENCE [LARGE SCALE GENOMIC DNA]</scope>
    <source>
        <strain evidence="10 11">ATCC 700618</strain>
    </source>
</reference>
<dbReference type="InterPro" id="IPR003593">
    <property type="entry name" value="AAA+_ATPase"/>
</dbReference>
<dbReference type="InterPro" id="IPR027417">
    <property type="entry name" value="P-loop_NTPase"/>
</dbReference>
<dbReference type="CDD" id="cd03215">
    <property type="entry name" value="ABC_Carb_Monos_II"/>
    <property type="match status" value="1"/>
</dbReference>
<dbReference type="EMBL" id="SNWN01000009">
    <property type="protein sequence ID" value="TDO21190.1"/>
    <property type="molecule type" value="Genomic_DNA"/>
</dbReference>
<dbReference type="SUPFAM" id="SSF52540">
    <property type="entry name" value="P-loop containing nucleoside triphosphate hydrolases"/>
    <property type="match status" value="2"/>
</dbReference>
<protein>
    <submittedName>
        <fullName evidence="10">Monosaccharide ABC transporter ATP-binding protein (CUT2 family)</fullName>
    </submittedName>
</protein>
<dbReference type="Pfam" id="PF00005">
    <property type="entry name" value="ABC_tran"/>
    <property type="match status" value="2"/>
</dbReference>
<keyword evidence="5" id="KW-0547">Nucleotide-binding</keyword>
<dbReference type="Proteomes" id="UP000295518">
    <property type="component" value="Unassembled WGS sequence"/>
</dbReference>
<dbReference type="Gene3D" id="3.40.50.300">
    <property type="entry name" value="P-loop containing nucleotide triphosphate hydrolases"/>
    <property type="match status" value="2"/>
</dbReference>
<evidence type="ECO:0000256" key="4">
    <source>
        <dbReference type="ARBA" id="ARBA00022737"/>
    </source>
</evidence>
<keyword evidence="8" id="KW-0472">Membrane</keyword>
<dbReference type="SMART" id="SM00382">
    <property type="entry name" value="AAA"/>
    <property type="match status" value="2"/>
</dbReference>
<keyword evidence="6 10" id="KW-0067">ATP-binding</keyword>
<dbReference type="GO" id="GO:0005524">
    <property type="term" value="F:ATP binding"/>
    <property type="evidence" value="ECO:0007669"/>
    <property type="project" value="UniProtKB-KW"/>
</dbReference>
<dbReference type="PROSITE" id="PS50893">
    <property type="entry name" value="ABC_TRANSPORTER_2"/>
    <property type="match status" value="2"/>
</dbReference>
<evidence type="ECO:0000256" key="3">
    <source>
        <dbReference type="ARBA" id="ARBA00022597"/>
    </source>
</evidence>
<evidence type="ECO:0000256" key="8">
    <source>
        <dbReference type="ARBA" id="ARBA00023136"/>
    </source>
</evidence>
<evidence type="ECO:0000313" key="10">
    <source>
        <dbReference type="EMBL" id="TDO21190.1"/>
    </source>
</evidence>
<dbReference type="AlphaFoldDB" id="A0A4R6IFR0"/>
<name>A0A4R6IFR0_9MOLU</name>
<evidence type="ECO:0000256" key="1">
    <source>
        <dbReference type="ARBA" id="ARBA00022448"/>
    </source>
</evidence>
<dbReference type="InterPro" id="IPR003439">
    <property type="entry name" value="ABC_transporter-like_ATP-bd"/>
</dbReference>
<accession>A0A4R6IFR0</accession>
<evidence type="ECO:0000313" key="11">
    <source>
        <dbReference type="Proteomes" id="UP000295518"/>
    </source>
</evidence>
<evidence type="ECO:0000256" key="6">
    <source>
        <dbReference type="ARBA" id="ARBA00022840"/>
    </source>
</evidence>
<sequence length="531" mass="58918">MNQNNLTNSDQFQSISSTKKIQNILELKNITKKYPGVTALSDVTFEVRRGKILSLVGENGAGKSTLLKSITGVIPASEREGDLYFEGKKVRFNSIKDSESNGIAIIHQELSISPFLPVYENIFMGHFKRNKVGVLDWNWMIKESKKWLDCVGLTDIDVTKNAGFFSVAQQQLIEIAKVLSQEAKLIILDEPTASLNDRDSYLLLDIMKKLKNENNITSIFVSHKLKEVEYVADDIVVIRDGKFVSSYNNEKEKISEAKLIKDIVGRDLSAKFPKKPDRKIGKETLRAENVVVEHPQLKDVFVVKNGYFNVKAGEIVGLAGLVGSGRSELALSVFGRQSGKMTDGQIFLNGKKVILNSVSKAISNGVMYASEDRKGAGLIQMFSIDYNIASSSLSKFTKFGVLDNHMAYKNSVKMREKLGIKVPSVDYLVETLSGGNQQKVVLAKSLTTEPTTLIIDEPTKGIDVGSKYEIYNIIFQLASEGKAVIVISSELEELIGLTDRIFVMDSGYVKGEIPTSEATQEKIFEISQRKV</sequence>
<dbReference type="PANTHER" id="PTHR43790:SF1">
    <property type="entry name" value="XYLOSE IMPORT ATP-BINDING PROTEIN XYLG"/>
    <property type="match status" value="1"/>
</dbReference>
<organism evidence="10 11">
    <name type="scientific">Mycoplasma testudineum</name>
    <dbReference type="NCBI Taxonomy" id="244584"/>
    <lineage>
        <taxon>Bacteria</taxon>
        <taxon>Bacillati</taxon>
        <taxon>Mycoplasmatota</taxon>
        <taxon>Mollicutes</taxon>
        <taxon>Mycoplasmataceae</taxon>
        <taxon>Mycoplasma</taxon>
    </lineage>
</organism>
<feature type="domain" description="ABC transporter" evidence="9">
    <location>
        <begin position="25"/>
        <end position="265"/>
    </location>
</feature>
<dbReference type="OrthoDB" id="9771863at2"/>
<feature type="domain" description="ABC transporter" evidence="9">
    <location>
        <begin position="285"/>
        <end position="531"/>
    </location>
</feature>
<dbReference type="PROSITE" id="PS00211">
    <property type="entry name" value="ABC_TRANSPORTER_1"/>
    <property type="match status" value="1"/>
</dbReference>
<evidence type="ECO:0000259" key="9">
    <source>
        <dbReference type="PROSITE" id="PS50893"/>
    </source>
</evidence>
<dbReference type="InterPro" id="IPR017871">
    <property type="entry name" value="ABC_transporter-like_CS"/>
</dbReference>
<dbReference type="RefSeq" id="WP_094254296.1">
    <property type="nucleotide sequence ID" value="NZ_NNCE01000001.1"/>
</dbReference>
<dbReference type="InterPro" id="IPR050107">
    <property type="entry name" value="ABC_carbohydrate_import_ATPase"/>
</dbReference>
<keyword evidence="4" id="KW-0677">Repeat</keyword>
<proteinExistence type="predicted"/>
<keyword evidence="11" id="KW-1185">Reference proteome</keyword>
<dbReference type="PANTHER" id="PTHR43790">
    <property type="entry name" value="CARBOHYDRATE TRANSPORT ATP-BINDING PROTEIN MG119-RELATED"/>
    <property type="match status" value="1"/>
</dbReference>
<evidence type="ECO:0000256" key="2">
    <source>
        <dbReference type="ARBA" id="ARBA00022475"/>
    </source>
</evidence>
<keyword evidence="7" id="KW-1278">Translocase</keyword>
<evidence type="ECO:0000256" key="7">
    <source>
        <dbReference type="ARBA" id="ARBA00022967"/>
    </source>
</evidence>
<evidence type="ECO:0000256" key="5">
    <source>
        <dbReference type="ARBA" id="ARBA00022741"/>
    </source>
</evidence>
<comment type="caution">
    <text evidence="10">The sequence shown here is derived from an EMBL/GenBank/DDBJ whole genome shotgun (WGS) entry which is preliminary data.</text>
</comment>
<keyword evidence="1" id="KW-0813">Transport</keyword>